<dbReference type="AlphaFoldDB" id="A0A182EDB1"/>
<reference evidence="3" key="1">
    <citation type="submission" date="2016-06" db="UniProtKB">
        <authorList>
            <consortium name="WormBaseParasite"/>
        </authorList>
    </citation>
    <scope>IDENTIFICATION</scope>
</reference>
<name>A0A182EDB1_ONCOC</name>
<proteinExistence type="predicted"/>
<reference evidence="1 2" key="2">
    <citation type="submission" date="2018-08" db="EMBL/GenBank/DDBJ databases">
        <authorList>
            <person name="Laetsch R D."/>
            <person name="Stevens L."/>
            <person name="Kumar S."/>
            <person name="Blaxter L. M."/>
        </authorList>
    </citation>
    <scope>NUCLEOTIDE SEQUENCE [LARGE SCALE GENOMIC DNA]</scope>
</reference>
<organism evidence="3">
    <name type="scientific">Onchocerca ochengi</name>
    <name type="common">Filarial nematode worm</name>
    <dbReference type="NCBI Taxonomy" id="42157"/>
    <lineage>
        <taxon>Eukaryota</taxon>
        <taxon>Metazoa</taxon>
        <taxon>Ecdysozoa</taxon>
        <taxon>Nematoda</taxon>
        <taxon>Chromadorea</taxon>
        <taxon>Rhabditida</taxon>
        <taxon>Spirurina</taxon>
        <taxon>Spiruromorpha</taxon>
        <taxon>Filarioidea</taxon>
        <taxon>Onchocercidae</taxon>
        <taxon>Onchocerca</taxon>
    </lineage>
</organism>
<sequence>MSSKAAIMMMSSNNDHAYRCIKKKKGTSKESDSHDKRVTFRVGCRYGCCAELVLVSEAWQYLDLVLAIVIVIEVVNNVKCASTFSSASSAILEIQLRSNFQSSRRRSNLSHRTRTAQRIQRLNANRSQEEWVSATERRRQRMAQIRAERRAARLEDVRLCEHIDLLTQFQVAFHV</sequence>
<dbReference type="Proteomes" id="UP000271087">
    <property type="component" value="Unassembled WGS sequence"/>
</dbReference>
<dbReference type="EMBL" id="UYRW01001780">
    <property type="protein sequence ID" value="VDK80731.1"/>
    <property type="molecule type" value="Genomic_DNA"/>
</dbReference>
<dbReference type="WBParaSite" id="nOo.2.0.1.t06060-RA">
    <property type="protein sequence ID" value="nOo.2.0.1.t06060-RA"/>
    <property type="gene ID" value="nOo.2.0.1.g06060"/>
</dbReference>
<evidence type="ECO:0000313" key="1">
    <source>
        <dbReference type="EMBL" id="VDK80731.1"/>
    </source>
</evidence>
<protein>
    <submittedName>
        <fullName evidence="3">BZIP domain-containing protein</fullName>
    </submittedName>
</protein>
<keyword evidence="2" id="KW-1185">Reference proteome</keyword>
<evidence type="ECO:0000313" key="2">
    <source>
        <dbReference type="Proteomes" id="UP000271087"/>
    </source>
</evidence>
<evidence type="ECO:0000313" key="3">
    <source>
        <dbReference type="WBParaSite" id="nOo.2.0.1.t06060-RA"/>
    </source>
</evidence>
<gene>
    <name evidence="1" type="ORF">NOO_LOCUS6060</name>
</gene>
<accession>A0A182EDB1</accession>